<evidence type="ECO:0000256" key="2">
    <source>
        <dbReference type="SAM" id="Phobius"/>
    </source>
</evidence>
<evidence type="ECO:0000313" key="4">
    <source>
        <dbReference type="Proteomes" id="UP001381693"/>
    </source>
</evidence>
<keyword evidence="2" id="KW-0472">Membrane</keyword>
<sequence>MAGWSLSKTNGSVLLPLSPKSYHHSLVLYSESPARPLLSFPPDLVTLGIAWNGTAVYGVLNPLQKDLQDPLPPHFQIDITLSCLAEGVVYKCEVLAGERLINIGTLSLWSSPAALRVMSRPGEELFVVMHRPSLVTHERTYPRQERRGGKERTTDFYIEISILCFVFSGIIFVVLYSSITRSRHIKMQKHQKALLESLPEEEEPFMPHRESPKPLPRGSIIMTPEIGVHGLV</sequence>
<keyword evidence="2" id="KW-1133">Transmembrane helix</keyword>
<reference evidence="3 4" key="1">
    <citation type="submission" date="2023-11" db="EMBL/GenBank/DDBJ databases">
        <title>Halocaridina rubra genome assembly.</title>
        <authorList>
            <person name="Smith C."/>
        </authorList>
    </citation>
    <scope>NUCLEOTIDE SEQUENCE [LARGE SCALE GENOMIC DNA]</scope>
    <source>
        <strain evidence="3">EP-1</strain>
        <tissue evidence="3">Whole</tissue>
    </source>
</reference>
<comment type="caution">
    <text evidence="3">The sequence shown here is derived from an EMBL/GenBank/DDBJ whole genome shotgun (WGS) entry which is preliminary data.</text>
</comment>
<protein>
    <submittedName>
        <fullName evidence="3">Uncharacterized protein</fullName>
    </submittedName>
</protein>
<feature type="region of interest" description="Disordered" evidence="1">
    <location>
        <begin position="198"/>
        <end position="219"/>
    </location>
</feature>
<name>A0AAN8XNT3_HALRR</name>
<keyword evidence="2" id="KW-0812">Transmembrane</keyword>
<feature type="transmembrane region" description="Helical" evidence="2">
    <location>
        <begin position="156"/>
        <end position="179"/>
    </location>
</feature>
<dbReference type="EMBL" id="JAXCGZ010003791">
    <property type="protein sequence ID" value="KAK7083188.1"/>
    <property type="molecule type" value="Genomic_DNA"/>
</dbReference>
<accession>A0AAN8XNT3</accession>
<gene>
    <name evidence="3" type="ORF">SK128_013133</name>
</gene>
<dbReference type="AlphaFoldDB" id="A0AAN8XNT3"/>
<proteinExistence type="predicted"/>
<evidence type="ECO:0000313" key="3">
    <source>
        <dbReference type="EMBL" id="KAK7083188.1"/>
    </source>
</evidence>
<organism evidence="3 4">
    <name type="scientific">Halocaridina rubra</name>
    <name type="common">Hawaiian red shrimp</name>
    <dbReference type="NCBI Taxonomy" id="373956"/>
    <lineage>
        <taxon>Eukaryota</taxon>
        <taxon>Metazoa</taxon>
        <taxon>Ecdysozoa</taxon>
        <taxon>Arthropoda</taxon>
        <taxon>Crustacea</taxon>
        <taxon>Multicrustacea</taxon>
        <taxon>Malacostraca</taxon>
        <taxon>Eumalacostraca</taxon>
        <taxon>Eucarida</taxon>
        <taxon>Decapoda</taxon>
        <taxon>Pleocyemata</taxon>
        <taxon>Caridea</taxon>
        <taxon>Atyoidea</taxon>
        <taxon>Atyidae</taxon>
        <taxon>Halocaridina</taxon>
    </lineage>
</organism>
<evidence type="ECO:0000256" key="1">
    <source>
        <dbReference type="SAM" id="MobiDB-lite"/>
    </source>
</evidence>
<dbReference type="Proteomes" id="UP001381693">
    <property type="component" value="Unassembled WGS sequence"/>
</dbReference>
<keyword evidence="4" id="KW-1185">Reference proteome</keyword>